<dbReference type="Proteomes" id="UP001230156">
    <property type="component" value="Unassembled WGS sequence"/>
</dbReference>
<dbReference type="PROSITE" id="PS01040">
    <property type="entry name" value="SBP_BACTERIAL_5"/>
    <property type="match status" value="1"/>
</dbReference>
<evidence type="ECO:0000313" key="8">
    <source>
        <dbReference type="Proteomes" id="UP001230156"/>
    </source>
</evidence>
<feature type="chain" id="PRO_5045173982" evidence="5">
    <location>
        <begin position="23"/>
        <end position="527"/>
    </location>
</feature>
<keyword evidence="3" id="KW-0813">Transport</keyword>
<dbReference type="InterPro" id="IPR039424">
    <property type="entry name" value="SBP_5"/>
</dbReference>
<dbReference type="Gene3D" id="3.40.190.10">
    <property type="entry name" value="Periplasmic binding protein-like II"/>
    <property type="match status" value="1"/>
</dbReference>
<evidence type="ECO:0000256" key="4">
    <source>
        <dbReference type="ARBA" id="ARBA00022729"/>
    </source>
</evidence>
<dbReference type="PANTHER" id="PTHR30290">
    <property type="entry name" value="PERIPLASMIC BINDING COMPONENT OF ABC TRANSPORTER"/>
    <property type="match status" value="1"/>
</dbReference>
<accession>A0ABU0YPQ0</accession>
<comment type="caution">
    <text evidence="7">The sequence shown here is derived from an EMBL/GenBank/DDBJ whole genome shotgun (WGS) entry which is preliminary data.</text>
</comment>
<dbReference type="InterPro" id="IPR030678">
    <property type="entry name" value="Peptide/Ni-bd"/>
</dbReference>
<dbReference type="Pfam" id="PF00496">
    <property type="entry name" value="SBP_bac_5"/>
    <property type="match status" value="1"/>
</dbReference>
<dbReference type="PANTHER" id="PTHR30290:SF10">
    <property type="entry name" value="PERIPLASMIC OLIGOPEPTIDE-BINDING PROTEIN-RELATED"/>
    <property type="match status" value="1"/>
</dbReference>
<name>A0ABU0YPQ0_9PROT</name>
<dbReference type="Gene3D" id="3.10.105.10">
    <property type="entry name" value="Dipeptide-binding Protein, Domain 3"/>
    <property type="match status" value="1"/>
</dbReference>
<dbReference type="PIRSF" id="PIRSF002741">
    <property type="entry name" value="MppA"/>
    <property type="match status" value="1"/>
</dbReference>
<comment type="similarity">
    <text evidence="2">Belongs to the bacterial solute-binding protein 5 family.</text>
</comment>
<dbReference type="RefSeq" id="WP_379957922.1">
    <property type="nucleotide sequence ID" value="NZ_JAUYVI010000005.1"/>
</dbReference>
<evidence type="ECO:0000256" key="5">
    <source>
        <dbReference type="SAM" id="SignalP"/>
    </source>
</evidence>
<sequence length="527" mass="58135">MRARAAAVLATVAILAASQAWAQDGTIVAGIGDQWQSLDPQYSNASKDAQILGDLYEGLVGLDAAGNPAPGAAESWDISADGLTYTFHLRDGLKWSNGDPLVAQDFVNGAERQENPALGSYKAYYLFTQLPITGVGDYNAKTATDWSKTGITAPDARTVVIHLDRPNPYALQLLNFYYISPLHKPSLDAHGADFVQPENFVGNGAYVLKELVPQSHVLLVRNPNYWDAANVHADSIRYVVTEDVNTELKMFKAGQLDITWDVPTEQLAALKKEYGAGLHVAPYAATGHLTFNTQKAPLTDIRVRKALALAIDRDIVVNKIARSGDPIITSFVPPMDPGYPQLKAADFSADQKANDALALKLIEEAGYGPGKPLTLNYYCTSDDLQRKITQGIAITWQKKLGVISRIRLEESQSLYDDFYKLEWDVYCDGFTGDYAGPEPFLVYRTEAAGAQYPWKNDAFEAAMAKATAITDRDARKKVLQEAEQILLDDYPVAMMYQETKRNLISKRVTGWVDNPIGYHLTKFLKLQ</sequence>
<evidence type="ECO:0000256" key="3">
    <source>
        <dbReference type="ARBA" id="ARBA00022448"/>
    </source>
</evidence>
<comment type="subcellular location">
    <subcellularLocation>
        <location evidence="1">Periplasm</location>
    </subcellularLocation>
</comment>
<gene>
    <name evidence="7" type="ORF">Q8A70_18555</name>
</gene>
<dbReference type="SUPFAM" id="SSF53850">
    <property type="entry name" value="Periplasmic binding protein-like II"/>
    <property type="match status" value="1"/>
</dbReference>
<evidence type="ECO:0000313" key="7">
    <source>
        <dbReference type="EMBL" id="MDQ7249697.1"/>
    </source>
</evidence>
<evidence type="ECO:0000256" key="2">
    <source>
        <dbReference type="ARBA" id="ARBA00005695"/>
    </source>
</evidence>
<protein>
    <submittedName>
        <fullName evidence="7">Peptide ABC transporter substrate-binding protein</fullName>
    </submittedName>
</protein>
<dbReference type="InterPro" id="IPR000914">
    <property type="entry name" value="SBP_5_dom"/>
</dbReference>
<dbReference type="EMBL" id="JAUYVI010000005">
    <property type="protein sequence ID" value="MDQ7249697.1"/>
    <property type="molecule type" value="Genomic_DNA"/>
</dbReference>
<feature type="signal peptide" evidence="5">
    <location>
        <begin position="1"/>
        <end position="22"/>
    </location>
</feature>
<keyword evidence="8" id="KW-1185">Reference proteome</keyword>
<dbReference type="InterPro" id="IPR023765">
    <property type="entry name" value="SBP_5_CS"/>
</dbReference>
<proteinExistence type="inferred from homology"/>
<evidence type="ECO:0000259" key="6">
    <source>
        <dbReference type="Pfam" id="PF00496"/>
    </source>
</evidence>
<dbReference type="Gene3D" id="3.90.76.10">
    <property type="entry name" value="Dipeptide-binding Protein, Domain 1"/>
    <property type="match status" value="1"/>
</dbReference>
<reference evidence="8" key="1">
    <citation type="submission" date="2023-08" db="EMBL/GenBank/DDBJ databases">
        <title>Rhodospirillaceae gen. nov., a novel taxon isolated from the Yangtze River Yuezi River estuary sludge.</title>
        <authorList>
            <person name="Ruan L."/>
        </authorList>
    </citation>
    <scope>NUCLEOTIDE SEQUENCE [LARGE SCALE GENOMIC DNA]</scope>
    <source>
        <strain evidence="8">R-7</strain>
    </source>
</reference>
<dbReference type="CDD" id="cd08504">
    <property type="entry name" value="PBP2_OppA"/>
    <property type="match status" value="1"/>
</dbReference>
<organism evidence="7 8">
    <name type="scientific">Dongia sedimenti</name>
    <dbReference type="NCBI Taxonomy" id="3064282"/>
    <lineage>
        <taxon>Bacteria</taxon>
        <taxon>Pseudomonadati</taxon>
        <taxon>Pseudomonadota</taxon>
        <taxon>Alphaproteobacteria</taxon>
        <taxon>Rhodospirillales</taxon>
        <taxon>Dongiaceae</taxon>
        <taxon>Dongia</taxon>
    </lineage>
</organism>
<keyword evidence="4 5" id="KW-0732">Signal</keyword>
<evidence type="ECO:0000256" key="1">
    <source>
        <dbReference type="ARBA" id="ARBA00004418"/>
    </source>
</evidence>
<feature type="domain" description="Solute-binding protein family 5" evidence="6">
    <location>
        <begin position="68"/>
        <end position="444"/>
    </location>
</feature>